<dbReference type="Proteomes" id="UP001498398">
    <property type="component" value="Unassembled WGS sequence"/>
</dbReference>
<name>A0ABR1JHF4_9AGAR</name>
<organism evidence="3 4">
    <name type="scientific">Marasmiellus scandens</name>
    <dbReference type="NCBI Taxonomy" id="2682957"/>
    <lineage>
        <taxon>Eukaryota</taxon>
        <taxon>Fungi</taxon>
        <taxon>Dikarya</taxon>
        <taxon>Basidiomycota</taxon>
        <taxon>Agaricomycotina</taxon>
        <taxon>Agaricomycetes</taxon>
        <taxon>Agaricomycetidae</taxon>
        <taxon>Agaricales</taxon>
        <taxon>Marasmiineae</taxon>
        <taxon>Omphalotaceae</taxon>
        <taxon>Marasmiellus</taxon>
    </lineage>
</organism>
<keyword evidence="2" id="KW-0560">Oxidoreductase</keyword>
<dbReference type="SUPFAM" id="SSF51735">
    <property type="entry name" value="NAD(P)-binding Rossmann-fold domains"/>
    <property type="match status" value="1"/>
</dbReference>
<evidence type="ECO:0000256" key="2">
    <source>
        <dbReference type="ARBA" id="ARBA00023002"/>
    </source>
</evidence>
<dbReference type="InterPro" id="IPR036291">
    <property type="entry name" value="NAD(P)-bd_dom_sf"/>
</dbReference>
<protein>
    <recommendedName>
        <fullName evidence="5">NAD(P)-binding protein</fullName>
    </recommendedName>
</protein>
<sequence length="283" mass="31109">MSSQLVWFITGTSTGLGRDLTLLALKRGDKVIATARGRSLSKLEELKSQGADTLELDVGWPLERLQQAAKEAVGIHGRIDDAWYFLVGALEENTAEETLQQFNTNVFGALNVTRAILPHMRARKSGTIVWMGSIGGWHAVPNAGAYAATKATVKSLSETLHAEISPLGLRSICIDFGYFRTSFLDAEHRMPHVGKIEDYKDITEGYERALQAYNGNQPGDPIKGCQVILDVVRGEGLAEGKAFPTNLQLGSDTYSTVKPILESQIKNMEDWKDVTLWTDFPKA</sequence>
<comment type="caution">
    <text evidence="3">The sequence shown here is derived from an EMBL/GenBank/DDBJ whole genome shotgun (WGS) entry which is preliminary data.</text>
</comment>
<evidence type="ECO:0000313" key="3">
    <source>
        <dbReference type="EMBL" id="KAK7459578.1"/>
    </source>
</evidence>
<evidence type="ECO:0000313" key="4">
    <source>
        <dbReference type="Proteomes" id="UP001498398"/>
    </source>
</evidence>
<dbReference type="PRINTS" id="PR00081">
    <property type="entry name" value="GDHRDH"/>
</dbReference>
<comment type="similarity">
    <text evidence="1">Belongs to the short-chain dehydrogenases/reductases (SDR) family.</text>
</comment>
<evidence type="ECO:0008006" key="5">
    <source>
        <dbReference type="Google" id="ProtNLM"/>
    </source>
</evidence>
<dbReference type="InterPro" id="IPR002347">
    <property type="entry name" value="SDR_fam"/>
</dbReference>
<accession>A0ABR1JHF4</accession>
<proteinExistence type="inferred from homology"/>
<dbReference type="PANTHER" id="PTHR43976:SF16">
    <property type="entry name" value="SHORT-CHAIN DEHYDROGENASE_REDUCTASE FAMILY PROTEIN"/>
    <property type="match status" value="1"/>
</dbReference>
<evidence type="ECO:0000256" key="1">
    <source>
        <dbReference type="ARBA" id="ARBA00006484"/>
    </source>
</evidence>
<dbReference type="Gene3D" id="3.40.50.720">
    <property type="entry name" value="NAD(P)-binding Rossmann-like Domain"/>
    <property type="match status" value="1"/>
</dbReference>
<keyword evidence="4" id="KW-1185">Reference proteome</keyword>
<reference evidence="3 4" key="1">
    <citation type="submission" date="2024-01" db="EMBL/GenBank/DDBJ databases">
        <title>A draft genome for the cacao thread blight pathogen Marasmiellus scandens.</title>
        <authorList>
            <person name="Baruah I.K."/>
            <person name="Leung J."/>
            <person name="Bukari Y."/>
            <person name="Amoako-Attah I."/>
            <person name="Meinhardt L.W."/>
            <person name="Bailey B.A."/>
            <person name="Cohen S.P."/>
        </authorList>
    </citation>
    <scope>NUCLEOTIDE SEQUENCE [LARGE SCALE GENOMIC DNA]</scope>
    <source>
        <strain evidence="3 4">GH-19</strain>
    </source>
</reference>
<dbReference type="PANTHER" id="PTHR43976">
    <property type="entry name" value="SHORT CHAIN DEHYDROGENASE"/>
    <property type="match status" value="1"/>
</dbReference>
<dbReference type="EMBL" id="JBANRG010000016">
    <property type="protein sequence ID" value="KAK7459578.1"/>
    <property type="molecule type" value="Genomic_DNA"/>
</dbReference>
<dbReference type="CDD" id="cd05374">
    <property type="entry name" value="17beta-HSD-like_SDR_c"/>
    <property type="match status" value="1"/>
</dbReference>
<dbReference type="InterPro" id="IPR051911">
    <property type="entry name" value="SDR_oxidoreductase"/>
</dbReference>
<dbReference type="Pfam" id="PF00106">
    <property type="entry name" value="adh_short"/>
    <property type="match status" value="1"/>
</dbReference>
<gene>
    <name evidence="3" type="ORF">VKT23_009560</name>
</gene>